<dbReference type="SUPFAM" id="SSF50891">
    <property type="entry name" value="Cyclophilin-like"/>
    <property type="match status" value="1"/>
</dbReference>
<organism evidence="2 3">
    <name type="scientific">Martelella mangrovi</name>
    <dbReference type="NCBI Taxonomy" id="1397477"/>
    <lineage>
        <taxon>Bacteria</taxon>
        <taxon>Pseudomonadati</taxon>
        <taxon>Pseudomonadota</taxon>
        <taxon>Alphaproteobacteria</taxon>
        <taxon>Hyphomicrobiales</taxon>
        <taxon>Aurantimonadaceae</taxon>
        <taxon>Martelella</taxon>
    </lineage>
</organism>
<evidence type="ECO:0000313" key="2">
    <source>
        <dbReference type="EMBL" id="MET3600186.1"/>
    </source>
</evidence>
<dbReference type="InterPro" id="IPR029000">
    <property type="entry name" value="Cyclophilin-like_dom_sf"/>
</dbReference>
<proteinExistence type="predicted"/>
<gene>
    <name evidence="2" type="ORF">ABID12_002131</name>
</gene>
<dbReference type="Pfam" id="PF18050">
    <property type="entry name" value="Cyclophil_like2"/>
    <property type="match status" value="1"/>
</dbReference>
<sequence>MKTRSRFVNRRSFLAGASATVLLPSILRAQDGSLKLQCRFDDQIVTYTLFDNPTVRDLVSMLPLELTIEDFSNNEKIAHLPRRLDEGGLAPFSDETPGDLCYFLGWGNLAFFYADYQFRNDLIRLGHIDGPLDPLMHRGTYPLRVALTD</sequence>
<comment type="caution">
    <text evidence="2">The sequence shown here is derived from an EMBL/GenBank/DDBJ whole genome shotgun (WGS) entry which is preliminary data.</text>
</comment>
<dbReference type="RefSeq" id="WP_354434183.1">
    <property type="nucleotide sequence ID" value="NZ_JBEPLY010000006.1"/>
</dbReference>
<dbReference type="Proteomes" id="UP001549164">
    <property type="component" value="Unassembled WGS sequence"/>
</dbReference>
<dbReference type="InterPro" id="IPR041183">
    <property type="entry name" value="Cyclophilin-like"/>
</dbReference>
<protein>
    <recommendedName>
        <fullName evidence="1">Cyclophilin-like domain-containing protein</fullName>
    </recommendedName>
</protein>
<keyword evidence="3" id="KW-1185">Reference proteome</keyword>
<evidence type="ECO:0000313" key="3">
    <source>
        <dbReference type="Proteomes" id="UP001549164"/>
    </source>
</evidence>
<dbReference type="EMBL" id="JBEPLY010000006">
    <property type="protein sequence ID" value="MET3600186.1"/>
    <property type="molecule type" value="Genomic_DNA"/>
</dbReference>
<evidence type="ECO:0000259" key="1">
    <source>
        <dbReference type="Pfam" id="PF18050"/>
    </source>
</evidence>
<reference evidence="2 3" key="1">
    <citation type="submission" date="2024-06" db="EMBL/GenBank/DDBJ databases">
        <title>Genomic Encyclopedia of Type Strains, Phase IV (KMG-IV): sequencing the most valuable type-strain genomes for metagenomic binning, comparative biology and taxonomic classification.</title>
        <authorList>
            <person name="Goeker M."/>
        </authorList>
    </citation>
    <scope>NUCLEOTIDE SEQUENCE [LARGE SCALE GENOMIC DNA]</scope>
    <source>
        <strain evidence="2 3">DSM 28102</strain>
    </source>
</reference>
<accession>A0ABV2IB89</accession>
<name>A0ABV2IB89_9HYPH</name>
<feature type="domain" description="Cyclophilin-like" evidence="1">
    <location>
        <begin position="39"/>
        <end position="133"/>
    </location>
</feature>
<dbReference type="Gene3D" id="2.40.100.20">
    <property type="match status" value="1"/>
</dbReference>